<accession>A0A7J0H4J7</accession>
<gene>
    <name evidence="2" type="ORF">Acr_26g0012510</name>
</gene>
<keyword evidence="2" id="KW-0347">Helicase</keyword>
<protein>
    <submittedName>
        <fullName evidence="2">DEA(D/H)-box RNA helicase family protein</fullName>
    </submittedName>
</protein>
<feature type="compositionally biased region" description="Basic and acidic residues" evidence="1">
    <location>
        <begin position="108"/>
        <end position="123"/>
    </location>
</feature>
<dbReference type="OrthoDB" id="1751177at2759"/>
<proteinExistence type="predicted"/>
<evidence type="ECO:0000313" key="3">
    <source>
        <dbReference type="Proteomes" id="UP000585474"/>
    </source>
</evidence>
<keyword evidence="2" id="KW-0547">Nucleotide-binding</keyword>
<feature type="region of interest" description="Disordered" evidence="1">
    <location>
        <begin position="86"/>
        <end position="158"/>
    </location>
</feature>
<feature type="compositionally biased region" description="Basic and acidic residues" evidence="1">
    <location>
        <begin position="56"/>
        <end position="66"/>
    </location>
</feature>
<evidence type="ECO:0000256" key="1">
    <source>
        <dbReference type="SAM" id="MobiDB-lite"/>
    </source>
</evidence>
<evidence type="ECO:0000313" key="2">
    <source>
        <dbReference type="EMBL" id="GFZ17982.1"/>
    </source>
</evidence>
<keyword evidence="3" id="KW-1185">Reference proteome</keyword>
<dbReference type="GO" id="GO:0004386">
    <property type="term" value="F:helicase activity"/>
    <property type="evidence" value="ECO:0007669"/>
    <property type="project" value="UniProtKB-KW"/>
</dbReference>
<name>A0A7J0H4J7_9ERIC</name>
<reference evidence="2 3" key="1">
    <citation type="submission" date="2019-07" db="EMBL/GenBank/DDBJ databases">
        <title>De Novo Assembly of kiwifruit Actinidia rufa.</title>
        <authorList>
            <person name="Sugita-Konishi S."/>
            <person name="Sato K."/>
            <person name="Mori E."/>
            <person name="Abe Y."/>
            <person name="Kisaki G."/>
            <person name="Hamano K."/>
            <person name="Suezawa K."/>
            <person name="Otani M."/>
            <person name="Fukuda T."/>
            <person name="Manabe T."/>
            <person name="Gomi K."/>
            <person name="Tabuchi M."/>
            <person name="Akimitsu K."/>
            <person name="Kataoka I."/>
        </authorList>
    </citation>
    <scope>NUCLEOTIDE SEQUENCE [LARGE SCALE GENOMIC DNA]</scope>
    <source>
        <strain evidence="3">cv. Fuchu</strain>
    </source>
</reference>
<dbReference type="EMBL" id="BJWL01000026">
    <property type="protein sequence ID" value="GFZ17982.1"/>
    <property type="molecule type" value="Genomic_DNA"/>
</dbReference>
<feature type="compositionally biased region" description="Polar residues" evidence="1">
    <location>
        <begin position="1"/>
        <end position="26"/>
    </location>
</feature>
<sequence>MNPNNFNTNQYDSNYGNPGESKNTLSYEFLRQIQKLRRRQQQQQEEEQQQEQQLMEMRRKNLLDPGPRDFSRFLSFLEVDNNSFLTPWNWKPSGDVPAGEGTSGTKPESLENRDPREEPKKYASFEPGSFYAHEVHDLLRQEQQPADPSGAIRDENLK</sequence>
<dbReference type="AlphaFoldDB" id="A0A7J0H4J7"/>
<organism evidence="2 3">
    <name type="scientific">Actinidia rufa</name>
    <dbReference type="NCBI Taxonomy" id="165716"/>
    <lineage>
        <taxon>Eukaryota</taxon>
        <taxon>Viridiplantae</taxon>
        <taxon>Streptophyta</taxon>
        <taxon>Embryophyta</taxon>
        <taxon>Tracheophyta</taxon>
        <taxon>Spermatophyta</taxon>
        <taxon>Magnoliopsida</taxon>
        <taxon>eudicotyledons</taxon>
        <taxon>Gunneridae</taxon>
        <taxon>Pentapetalae</taxon>
        <taxon>asterids</taxon>
        <taxon>Ericales</taxon>
        <taxon>Actinidiaceae</taxon>
        <taxon>Actinidia</taxon>
    </lineage>
</organism>
<dbReference type="Proteomes" id="UP000585474">
    <property type="component" value="Unassembled WGS sequence"/>
</dbReference>
<comment type="caution">
    <text evidence="2">The sequence shown here is derived from an EMBL/GenBank/DDBJ whole genome shotgun (WGS) entry which is preliminary data.</text>
</comment>
<feature type="region of interest" description="Disordered" evidence="1">
    <location>
        <begin position="1"/>
        <end position="66"/>
    </location>
</feature>
<keyword evidence="2" id="KW-0067">ATP-binding</keyword>
<keyword evidence="2" id="KW-0378">Hydrolase</keyword>